<dbReference type="GO" id="GO:0003676">
    <property type="term" value="F:nucleic acid binding"/>
    <property type="evidence" value="ECO:0007669"/>
    <property type="project" value="InterPro"/>
</dbReference>
<dbReference type="Proteomes" id="UP000243975">
    <property type="component" value="Unassembled WGS sequence"/>
</dbReference>
<name>A0A118K3T3_CYNCS</name>
<dbReference type="InterPro" id="IPR018973">
    <property type="entry name" value="MZB"/>
</dbReference>
<evidence type="ECO:0000313" key="8">
    <source>
        <dbReference type="Proteomes" id="UP000243975"/>
    </source>
</evidence>
<dbReference type="PANTHER" id="PTHR47957">
    <property type="entry name" value="ATP-DEPENDENT HELICASE HRQ1"/>
    <property type="match status" value="1"/>
</dbReference>
<dbReference type="OMA" id="GAVHLHQ"/>
<dbReference type="InterPro" id="IPR014001">
    <property type="entry name" value="Helicase_ATP-bd"/>
</dbReference>
<dbReference type="InterPro" id="IPR029071">
    <property type="entry name" value="Ubiquitin-like_domsf"/>
</dbReference>
<feature type="domain" description="Ubiquitin-like" evidence="4">
    <location>
        <begin position="6"/>
        <end position="77"/>
    </location>
</feature>
<dbReference type="PROSITE" id="PS51194">
    <property type="entry name" value="HELICASE_CTER"/>
    <property type="match status" value="1"/>
</dbReference>
<keyword evidence="8" id="KW-1185">Reference proteome</keyword>
<dbReference type="Pfam" id="PF00270">
    <property type="entry name" value="DEAD"/>
    <property type="match status" value="1"/>
</dbReference>
<dbReference type="SUPFAM" id="SSF54236">
    <property type="entry name" value="Ubiquitin-like"/>
    <property type="match status" value="1"/>
</dbReference>
<comment type="caution">
    <text evidence="7">The sequence shown here is derived from an EMBL/GenBank/DDBJ whole genome shotgun (WGS) entry which is preliminary data.</text>
</comment>
<dbReference type="SMART" id="SM00490">
    <property type="entry name" value="HELICc"/>
    <property type="match status" value="1"/>
</dbReference>
<dbReference type="Pfam" id="PF09369">
    <property type="entry name" value="MZB"/>
    <property type="match status" value="1"/>
</dbReference>
<dbReference type="CDD" id="cd17039">
    <property type="entry name" value="Ubl_ubiquitin_like"/>
    <property type="match status" value="1"/>
</dbReference>
<dbReference type="SMART" id="SM00487">
    <property type="entry name" value="DEXDc"/>
    <property type="match status" value="1"/>
</dbReference>
<proteinExistence type="predicted"/>
<feature type="region of interest" description="Disordered" evidence="3">
    <location>
        <begin position="382"/>
        <end position="403"/>
    </location>
</feature>
<evidence type="ECO:0000259" key="6">
    <source>
        <dbReference type="PROSITE" id="PS51194"/>
    </source>
</evidence>
<dbReference type="Gene3D" id="3.10.20.90">
    <property type="entry name" value="Phosphatidylinositol 3-kinase Catalytic Subunit, Chain A, domain 1"/>
    <property type="match status" value="1"/>
</dbReference>
<reference evidence="7 8" key="1">
    <citation type="journal article" date="2016" name="Sci. Rep.">
        <title>The genome sequence of the outbreeding globe artichoke constructed de novo incorporating a phase-aware low-pass sequencing strategy of F1 progeny.</title>
        <authorList>
            <person name="Scaglione D."/>
            <person name="Reyes-Chin-Wo S."/>
            <person name="Acquadro A."/>
            <person name="Froenicke L."/>
            <person name="Portis E."/>
            <person name="Beitel C."/>
            <person name="Tirone M."/>
            <person name="Mauro R."/>
            <person name="Lo Monaco A."/>
            <person name="Mauromicale G."/>
            <person name="Faccioli P."/>
            <person name="Cattivelli L."/>
            <person name="Rieseberg L."/>
            <person name="Michelmore R."/>
            <person name="Lanteri S."/>
        </authorList>
    </citation>
    <scope>NUCLEOTIDE SEQUENCE [LARGE SCALE GENOMIC DNA]</scope>
    <source>
        <strain evidence="7">2C</strain>
    </source>
</reference>
<organism evidence="7 8">
    <name type="scientific">Cynara cardunculus var. scolymus</name>
    <name type="common">Globe artichoke</name>
    <name type="synonym">Cynara scolymus</name>
    <dbReference type="NCBI Taxonomy" id="59895"/>
    <lineage>
        <taxon>Eukaryota</taxon>
        <taxon>Viridiplantae</taxon>
        <taxon>Streptophyta</taxon>
        <taxon>Embryophyta</taxon>
        <taxon>Tracheophyta</taxon>
        <taxon>Spermatophyta</taxon>
        <taxon>Magnoliopsida</taxon>
        <taxon>eudicotyledons</taxon>
        <taxon>Gunneridae</taxon>
        <taxon>Pentapetalae</taxon>
        <taxon>asterids</taxon>
        <taxon>campanulids</taxon>
        <taxon>Asterales</taxon>
        <taxon>Asteraceae</taxon>
        <taxon>Carduoideae</taxon>
        <taxon>Cardueae</taxon>
        <taxon>Carduinae</taxon>
        <taxon>Cynara</taxon>
    </lineage>
</organism>
<dbReference type="InterPro" id="IPR055227">
    <property type="entry name" value="HRQ1_WHD"/>
</dbReference>
<dbReference type="EMBL" id="LEKV01001828">
    <property type="protein sequence ID" value="KVI06448.1"/>
    <property type="molecule type" value="Genomic_DNA"/>
</dbReference>
<evidence type="ECO:0000313" key="7">
    <source>
        <dbReference type="EMBL" id="KVI06448.1"/>
    </source>
</evidence>
<dbReference type="InterPro" id="IPR011545">
    <property type="entry name" value="DEAD/DEAH_box_helicase_dom"/>
</dbReference>
<gene>
    <name evidence="7" type="ORF">Ccrd_015206</name>
</gene>
<keyword evidence="1" id="KW-0547">Nucleotide-binding</keyword>
<dbReference type="PANTHER" id="PTHR47957:SF3">
    <property type="entry name" value="ATP-DEPENDENT HELICASE HRQ1"/>
    <property type="match status" value="1"/>
</dbReference>
<dbReference type="GO" id="GO:0006289">
    <property type="term" value="P:nucleotide-excision repair"/>
    <property type="evidence" value="ECO:0007669"/>
    <property type="project" value="TreeGrafter"/>
</dbReference>
<evidence type="ECO:0000256" key="2">
    <source>
        <dbReference type="ARBA" id="ARBA00022840"/>
    </source>
</evidence>
<feature type="compositionally biased region" description="Basic and acidic residues" evidence="3">
    <location>
        <begin position="123"/>
        <end position="137"/>
    </location>
</feature>
<dbReference type="CDD" id="cd17923">
    <property type="entry name" value="DEXHc_Hrq1-like"/>
    <property type="match status" value="1"/>
</dbReference>
<dbReference type="PROSITE" id="PS50053">
    <property type="entry name" value="UBIQUITIN_2"/>
    <property type="match status" value="1"/>
</dbReference>
<feature type="region of interest" description="Disordered" evidence="3">
    <location>
        <begin position="123"/>
        <end position="149"/>
    </location>
</feature>
<protein>
    <submittedName>
        <fullName evidence="7">Putative DEAD/DEAH-box helicase</fullName>
    </submittedName>
</protein>
<dbReference type="InterPro" id="IPR027417">
    <property type="entry name" value="P-loop_NTPase"/>
</dbReference>
<dbReference type="InterPro" id="IPR000626">
    <property type="entry name" value="Ubiquitin-like_dom"/>
</dbReference>
<feature type="domain" description="Helicase ATP-binding" evidence="5">
    <location>
        <begin position="502"/>
        <end position="683"/>
    </location>
</feature>
<feature type="compositionally biased region" description="Basic and acidic residues" evidence="3">
    <location>
        <begin position="382"/>
        <end position="391"/>
    </location>
</feature>
<dbReference type="GO" id="GO:0043138">
    <property type="term" value="F:3'-5' DNA helicase activity"/>
    <property type="evidence" value="ECO:0007669"/>
    <property type="project" value="TreeGrafter"/>
</dbReference>
<dbReference type="AlphaFoldDB" id="A0A118K3T3"/>
<dbReference type="GO" id="GO:0005634">
    <property type="term" value="C:nucleus"/>
    <property type="evidence" value="ECO:0007669"/>
    <property type="project" value="TreeGrafter"/>
</dbReference>
<dbReference type="Pfam" id="PF22982">
    <property type="entry name" value="WHD_HRQ1"/>
    <property type="match status" value="1"/>
</dbReference>
<dbReference type="Gene3D" id="3.40.50.300">
    <property type="entry name" value="P-loop containing nucleotide triphosphate hydrolases"/>
    <property type="match status" value="2"/>
</dbReference>
<keyword evidence="2" id="KW-0067">ATP-binding</keyword>
<accession>A0A118K3T3</accession>
<dbReference type="GO" id="GO:0005524">
    <property type="term" value="F:ATP binding"/>
    <property type="evidence" value="ECO:0007669"/>
    <property type="project" value="UniProtKB-KW"/>
</dbReference>
<feature type="compositionally biased region" description="Polar residues" evidence="3">
    <location>
        <begin position="140"/>
        <end position="149"/>
    </location>
</feature>
<dbReference type="Gramene" id="KVI06448">
    <property type="protein sequence ID" value="KVI06448"/>
    <property type="gene ID" value="Ccrd_015206"/>
</dbReference>
<dbReference type="InterPro" id="IPR001650">
    <property type="entry name" value="Helicase_C-like"/>
</dbReference>
<evidence type="ECO:0000259" key="5">
    <source>
        <dbReference type="PROSITE" id="PS51192"/>
    </source>
</evidence>
<dbReference type="CDD" id="cd18797">
    <property type="entry name" value="SF2_C_Hrq"/>
    <property type="match status" value="1"/>
</dbReference>
<evidence type="ECO:0000256" key="1">
    <source>
        <dbReference type="ARBA" id="ARBA00022741"/>
    </source>
</evidence>
<evidence type="ECO:0000256" key="3">
    <source>
        <dbReference type="SAM" id="MobiDB-lite"/>
    </source>
</evidence>
<dbReference type="SUPFAM" id="SSF52540">
    <property type="entry name" value="P-loop containing nucleoside triphosphate hydrolases"/>
    <property type="match status" value="2"/>
</dbReference>
<sequence length="1280" mass="142723">MGERETEIEVRTLTGETITVSISLNSTIHELKLLLKQIFPPATTSSNFHLFLKGTKLGLQSQISSNLINHGEFIVLIPFTKKDKQQTVKQGANETNSQNLHQCSTSKFAELAWSDMMQDLSSLRDRETDGNESHSHVDVGSTNSDNQNKANKRNCKSLFDEAIHEFLNTLQSCHNDELDEKSCERFMQILESVNCLSDPGTRNCIIGTANIRASEINCTAHSSYSCFCPSWLKVLLKAFYFLNIYCTFLQVQQKKVTQHSLEGGLHQLCKFGLGFEYADLENLAVLCPQVLSRLKNSDFWSGKKATSGVGELNSPSSMAMGVRQSGKRKMSIARVVNTMRKREGAFKAGLLAAVKSFMEKRGNETIKSLSLNDLLLHVNEGDQKATKSDAKRTKRSLSEPSGSFSPVAQCNSLWSFNQPQLNLNLSFGKSSVSQETNPLLPVEMVEHLRAGIGSQGQMVHVEEINGRVANFVEIPSYLSERTQSALKSCGISKLYSHQAESIQASLAGKNVVISTMTSSGKSLCYNLPVLEVLSQDLSACALYLFPTKALAQDQLRALLSVTEGFGVGLNIGIYDGDTSQEDRLWLRDNSRLLITNPDMLHMSILPFHNQFQRFLSNLRYVIVDEAHAYKGAFGCHAALVLRRLRRLCAHVYGSDPSFIFSTATSANPREHATELASLPTMELIHKDGSPSGPKLFVLWNPPLRMKTVKKRTRSSIHTEKFDRTIFLGRSSPILEVSCLFAEIVQHGLRCIAFCKTRKLSELVLSYTREVLQKTAPNLVNSVFAYRAGYTAQEGKGHRRREGYKPLGRPNFCLEYVTQADMFDLNLLTYLDRRRIESDLFSGNICGVAATNALELGIDVGHIDVTLHLGFPGSIASLWQQAGRSGRREQPSLAIYVAFEGPLDQYFMKYPQKLFRGPIECCHVDAKNPQVLEQHLICASLEHPLSVLHDEKYFGPGLKTSILSLKRKGYVSTDPSRGPSAEIWNYIGHEKMPSHAVSLRAIEAERYKVIDIKSDQVLEEIEESKAFFQVYDGAVYMQQGKTYLVKNLDLSTKVALCQEADLKYYTKTRDYTDVEVVGGQIAYPAQISDIQYSRTTAQSNPCKVTTTWFGFRRIWRGSNQVFDTVDLSLPSYSYESRAVWIRVPQVLKTAVEAENYSFRGGLHAAGHALLHIVPLYIICNSSDLASECVNPYDARYIPERILLYDSRPGGTGISAQVQPIFTELLTAALELITSCCCSGDAGCPNCVQNLSCNEYNEVLHKEAAMMIIKGVLELEKSNLLP</sequence>
<evidence type="ECO:0000259" key="4">
    <source>
        <dbReference type="PROSITE" id="PS50053"/>
    </source>
</evidence>
<dbReference type="Pfam" id="PF00271">
    <property type="entry name" value="Helicase_C"/>
    <property type="match status" value="1"/>
</dbReference>
<keyword evidence="7" id="KW-0378">Hydrolase</keyword>
<dbReference type="GO" id="GO:0036297">
    <property type="term" value="P:interstrand cross-link repair"/>
    <property type="evidence" value="ECO:0007669"/>
    <property type="project" value="EnsemblPlants"/>
</dbReference>
<dbReference type="PROSITE" id="PS51192">
    <property type="entry name" value="HELICASE_ATP_BIND_1"/>
    <property type="match status" value="1"/>
</dbReference>
<dbReference type="STRING" id="59895.A0A118K3T3"/>
<keyword evidence="7" id="KW-0347">Helicase</keyword>
<feature type="domain" description="Helicase C-terminal" evidence="6">
    <location>
        <begin position="742"/>
        <end position="929"/>
    </location>
</feature>